<comment type="caution">
    <text evidence="1">The sequence shown here is derived from an EMBL/GenBank/DDBJ whole genome shotgun (WGS) entry which is preliminary data.</text>
</comment>
<dbReference type="AlphaFoldDB" id="A0A927A2N3"/>
<evidence type="ECO:0000313" key="2">
    <source>
        <dbReference type="Proteomes" id="UP000662185"/>
    </source>
</evidence>
<evidence type="ECO:0000313" key="1">
    <source>
        <dbReference type="EMBL" id="MBD2294710.1"/>
    </source>
</evidence>
<protein>
    <submittedName>
        <fullName evidence="1">Dethiobiotin synthetase</fullName>
    </submittedName>
</protein>
<dbReference type="Proteomes" id="UP000662185">
    <property type="component" value="Unassembled WGS sequence"/>
</dbReference>
<accession>A0A927A2N3</accession>
<name>A0A927A2N3_9NOST</name>
<keyword evidence="2" id="KW-1185">Reference proteome</keyword>
<dbReference type="EMBL" id="JACJQU010000008">
    <property type="protein sequence ID" value="MBD2294710.1"/>
    <property type="molecule type" value="Genomic_DNA"/>
</dbReference>
<reference evidence="2" key="1">
    <citation type="journal article" date="2020" name="ISME J.">
        <title>Comparative genomics reveals insights into cyanobacterial evolution and habitat adaptation.</title>
        <authorList>
            <person name="Chen M.Y."/>
            <person name="Teng W.K."/>
            <person name="Zhao L."/>
            <person name="Hu C.X."/>
            <person name="Zhou Y.K."/>
            <person name="Han B.P."/>
            <person name="Song L.R."/>
            <person name="Shu W.S."/>
        </authorList>
    </citation>
    <scope>NUCLEOTIDE SEQUENCE [LARGE SCALE GENOMIC DNA]</scope>
    <source>
        <strain evidence="2">FACHB-251</strain>
    </source>
</reference>
<organism evidence="1 2">
    <name type="scientific">Anabaena sphaerica FACHB-251</name>
    <dbReference type="NCBI Taxonomy" id="2692883"/>
    <lineage>
        <taxon>Bacteria</taxon>
        <taxon>Bacillati</taxon>
        <taxon>Cyanobacteriota</taxon>
        <taxon>Cyanophyceae</taxon>
        <taxon>Nostocales</taxon>
        <taxon>Nostocaceae</taxon>
        <taxon>Anabaena</taxon>
    </lineage>
</organism>
<dbReference type="RefSeq" id="WP_190561396.1">
    <property type="nucleotide sequence ID" value="NZ_JACJQU010000008.1"/>
</dbReference>
<sequence>MNYEIARKLLIDQTANDKNPDTLLNRLKQGKPPVPGQITSVLLALKVVFEALKDANSLDKELALALYKLGIRALQLFATGRQAGIDWPPLLKEDLQRISLASESIFSGTWETLSVGGKLNEG</sequence>
<proteinExistence type="predicted"/>
<gene>
    <name evidence="1" type="ORF">H6G06_14775</name>
</gene>